<keyword evidence="2" id="KW-0378">Hydrolase</keyword>
<protein>
    <submittedName>
        <fullName evidence="2">Endonuclease-reverse transcriptase</fullName>
    </submittedName>
</protein>
<dbReference type="Proteomes" id="UP000290572">
    <property type="component" value="Unassembled WGS sequence"/>
</dbReference>
<dbReference type="InterPro" id="IPR036691">
    <property type="entry name" value="Endo/exonu/phosph_ase_sf"/>
</dbReference>
<dbReference type="GO" id="GO:0003964">
    <property type="term" value="F:RNA-directed DNA polymerase activity"/>
    <property type="evidence" value="ECO:0007669"/>
    <property type="project" value="UniProtKB-KW"/>
</dbReference>
<dbReference type="CDD" id="cd09076">
    <property type="entry name" value="L1-EN"/>
    <property type="match status" value="1"/>
</dbReference>
<dbReference type="STRING" id="84645.A0A498NP57"/>
<dbReference type="GO" id="GO:0004519">
    <property type="term" value="F:endonuclease activity"/>
    <property type="evidence" value="ECO:0007669"/>
    <property type="project" value="UniProtKB-KW"/>
</dbReference>
<evidence type="ECO:0000259" key="1">
    <source>
        <dbReference type="PROSITE" id="PS50878"/>
    </source>
</evidence>
<dbReference type="CDD" id="cd01650">
    <property type="entry name" value="RT_nLTR_like"/>
    <property type="match status" value="1"/>
</dbReference>
<dbReference type="Pfam" id="PF00078">
    <property type="entry name" value="RVT_1"/>
    <property type="match status" value="1"/>
</dbReference>
<dbReference type="InterPro" id="IPR005135">
    <property type="entry name" value="Endo/exonuclease/phosphatase"/>
</dbReference>
<keyword evidence="2" id="KW-0695">RNA-directed DNA polymerase</keyword>
<dbReference type="InterPro" id="IPR043502">
    <property type="entry name" value="DNA/RNA_pol_sf"/>
</dbReference>
<keyword evidence="2" id="KW-0808">Transferase</keyword>
<keyword evidence="2" id="KW-0540">Nuclease</keyword>
<sequence>MGTQGAVEKWTTGQRRRTIGISPKVAINLGAWNVRTGHHVGQKELIAEELRRCNIQVAAVSELRLVGSGTTIVASPTTDVTTMLYFSGGEKREAGVGFMVDHRTSASIIAFQPISEWLAVLTIEGTVTTHVIAVYALTETSPDTNKDDFYERLQLILDATPKTDLIVIAGDLNAHVGSERLGWEATLGRFGHGEINDNGLRLLSFAAANNMVIGNSIFQHPLKHRLTWRNPSGKDSAMLDYVLINTRFRSSLQDVRAMRGPDCGSDHYLIRARLRLKLHCAKRAAPKSPRLDWRQLANAARRQEFQLALSNRFAQLADSDDVDEEEQKIAEAIIDSARPLCPPIRCRTQLWISEECLDLVAKRKKAKLVDFERYRQLNRDIRRMMKRDREAYWDQVAHDLEEAASRHEYRTLYRTLRDLSGKSKSINDNIKKADGTFVRSMAERLQRWKEFFDGLYNHDPPQGPAVAPPVIDLPPVLMSDAEPTLEEVKLAVYALKNGKSPGLDQVAAEGIKAGGDTLLPRLHNLIKLIWRLDKVPTRWKKAIIIPIHKKGRGCCDQIFALRQLVERYIRYGQRTVIAFIDFKSAFDCIDWTALWRTLEADHVPPKIISLLKSAYDGSTSLVRIRNDLSDEFEIKTGVRQGDVASPLLFNIVIDAIMRRVFNGRRGVQFADDQFVTDLMFADDSAIFAQDDAEATDILYDIARHARPYGLKISAEKTKVMTTDGSPAIVYLEDVHLEQVQKFKYLGSLIQEKKIAATADIHSRIGQATAAFASLRRCVWRKSNVILSTKIRLYRSMILPILLYGSETWVILKQDLNKLEVFQMRCLRQILQVSLRDRISNNEIRHRCHDQPSIDEQIQRRQLRWFGHVCRMSDHRLPHRLLWRQCPDHWRIRRDAPKKIWVKQIEHDLKSRRLNFEQAKTVATDRQAWKKIVGEIDTPAAPTAVYWLRGRPSPPTAS</sequence>
<proteinExistence type="predicted"/>
<dbReference type="SUPFAM" id="SSF56672">
    <property type="entry name" value="DNA/RNA polymerases"/>
    <property type="match status" value="1"/>
</dbReference>
<evidence type="ECO:0000313" key="3">
    <source>
        <dbReference type="Proteomes" id="UP000290572"/>
    </source>
</evidence>
<dbReference type="PROSITE" id="PS50878">
    <property type="entry name" value="RT_POL"/>
    <property type="match status" value="1"/>
</dbReference>
<dbReference type="SUPFAM" id="SSF56219">
    <property type="entry name" value="DNase I-like"/>
    <property type="match status" value="1"/>
</dbReference>
<evidence type="ECO:0000313" key="2">
    <source>
        <dbReference type="EMBL" id="RXN33591.1"/>
    </source>
</evidence>
<dbReference type="Pfam" id="PF03372">
    <property type="entry name" value="Exo_endo_phos"/>
    <property type="match status" value="1"/>
</dbReference>
<dbReference type="InterPro" id="IPR000477">
    <property type="entry name" value="RT_dom"/>
</dbReference>
<keyword evidence="2" id="KW-0548">Nucleotidyltransferase</keyword>
<dbReference type="EMBL" id="QBIY01011257">
    <property type="protein sequence ID" value="RXN33591.1"/>
    <property type="molecule type" value="Genomic_DNA"/>
</dbReference>
<name>A0A498NP57_LABRO</name>
<organism evidence="2 3">
    <name type="scientific">Labeo rohita</name>
    <name type="common">Indian major carp</name>
    <name type="synonym">Cyprinus rohita</name>
    <dbReference type="NCBI Taxonomy" id="84645"/>
    <lineage>
        <taxon>Eukaryota</taxon>
        <taxon>Metazoa</taxon>
        <taxon>Chordata</taxon>
        <taxon>Craniata</taxon>
        <taxon>Vertebrata</taxon>
        <taxon>Euteleostomi</taxon>
        <taxon>Actinopterygii</taxon>
        <taxon>Neopterygii</taxon>
        <taxon>Teleostei</taxon>
        <taxon>Ostariophysi</taxon>
        <taxon>Cypriniformes</taxon>
        <taxon>Cyprinidae</taxon>
        <taxon>Labeoninae</taxon>
        <taxon>Labeonini</taxon>
        <taxon>Labeo</taxon>
    </lineage>
</organism>
<keyword evidence="2" id="KW-0255">Endonuclease</keyword>
<dbReference type="PANTHER" id="PTHR47027">
    <property type="entry name" value="REVERSE TRANSCRIPTASE DOMAIN-CONTAINING PROTEIN"/>
    <property type="match status" value="1"/>
</dbReference>
<dbReference type="PANTHER" id="PTHR47027:SF20">
    <property type="entry name" value="REVERSE TRANSCRIPTASE-LIKE PROTEIN WITH RNA-DIRECTED DNA POLYMERASE DOMAIN"/>
    <property type="match status" value="1"/>
</dbReference>
<comment type="caution">
    <text evidence="2">The sequence shown here is derived from an EMBL/GenBank/DDBJ whole genome shotgun (WGS) entry which is preliminary data.</text>
</comment>
<gene>
    <name evidence="2" type="ORF">ROHU_004270</name>
</gene>
<feature type="domain" description="Reverse transcriptase" evidence="1">
    <location>
        <begin position="381"/>
        <end position="749"/>
    </location>
</feature>
<dbReference type="AlphaFoldDB" id="A0A498NP57"/>
<keyword evidence="3" id="KW-1185">Reference proteome</keyword>
<reference evidence="2 3" key="1">
    <citation type="submission" date="2018-03" db="EMBL/GenBank/DDBJ databases">
        <title>Draft genome sequence of Rohu Carp (Labeo rohita).</title>
        <authorList>
            <person name="Das P."/>
            <person name="Kushwaha B."/>
            <person name="Joshi C.G."/>
            <person name="Kumar D."/>
            <person name="Nagpure N.S."/>
            <person name="Sahoo L."/>
            <person name="Das S.P."/>
            <person name="Bit A."/>
            <person name="Patnaik S."/>
            <person name="Meher P.K."/>
            <person name="Jayasankar P."/>
            <person name="Koringa P.G."/>
            <person name="Patel N.V."/>
            <person name="Hinsu A.T."/>
            <person name="Kumar R."/>
            <person name="Pandey M."/>
            <person name="Agarwal S."/>
            <person name="Srivastava S."/>
            <person name="Singh M."/>
            <person name="Iquebal M.A."/>
            <person name="Jaiswal S."/>
            <person name="Angadi U.B."/>
            <person name="Kumar N."/>
            <person name="Raza M."/>
            <person name="Shah T.M."/>
            <person name="Rai A."/>
            <person name="Jena J.K."/>
        </authorList>
    </citation>
    <scope>NUCLEOTIDE SEQUENCE [LARGE SCALE GENOMIC DNA]</scope>
    <source>
        <strain evidence="2">DASCIFA01</strain>
        <tissue evidence="2">Testis</tissue>
    </source>
</reference>
<dbReference type="Gene3D" id="3.60.10.10">
    <property type="entry name" value="Endonuclease/exonuclease/phosphatase"/>
    <property type="match status" value="1"/>
</dbReference>
<accession>A0A498NP57</accession>